<gene>
    <name evidence="2" type="ORF">BIW11_08073</name>
</gene>
<feature type="region of interest" description="Disordered" evidence="1">
    <location>
        <begin position="1"/>
        <end position="20"/>
    </location>
</feature>
<accession>A0A1V9XR41</accession>
<name>A0A1V9XR41_9ACAR</name>
<dbReference type="InParanoid" id="A0A1V9XR41"/>
<evidence type="ECO:0000256" key="1">
    <source>
        <dbReference type="SAM" id="MobiDB-lite"/>
    </source>
</evidence>
<feature type="compositionally biased region" description="Basic and acidic residues" evidence="1">
    <location>
        <begin position="117"/>
        <end position="129"/>
    </location>
</feature>
<feature type="region of interest" description="Disordered" evidence="1">
    <location>
        <begin position="91"/>
        <end position="129"/>
    </location>
</feature>
<keyword evidence="3" id="KW-1185">Reference proteome</keyword>
<feature type="non-terminal residue" evidence="2">
    <location>
        <position position="264"/>
    </location>
</feature>
<evidence type="ECO:0000313" key="2">
    <source>
        <dbReference type="EMBL" id="OQR75976.1"/>
    </source>
</evidence>
<sequence length="264" mass="29296">MPSPLDMITPPSRTEAKSPQMGAALPLTTTGPRLALCLDACSRPAQTYSSASGPKTRIPNFEQLIEAIVLLRWRKRGHFVFTKKSMAARSSVETPSSEYTSSSSRSHSSCSGSCSCRRRENSPRSHNDGPKGIIAVENWCNSTLRMSCSGFLSLDLSIHSASSTPTWGKQLLGLTHSWWLVESMRNYHLSPRSHWWHDRESDVGPKLLISLDSAIVLAYLNYLSNNNTNNDALLMREAFLKAVIGAPLILKRAPSSLHKTWEDR</sequence>
<comment type="caution">
    <text evidence="2">The sequence shown here is derived from an EMBL/GenBank/DDBJ whole genome shotgun (WGS) entry which is preliminary data.</text>
</comment>
<dbReference type="Proteomes" id="UP000192247">
    <property type="component" value="Unassembled WGS sequence"/>
</dbReference>
<feature type="compositionally biased region" description="Low complexity" evidence="1">
    <location>
        <begin position="91"/>
        <end position="115"/>
    </location>
</feature>
<protein>
    <submittedName>
        <fullName evidence="2">Uncharacterized protein</fullName>
    </submittedName>
</protein>
<organism evidence="2 3">
    <name type="scientific">Tropilaelaps mercedesae</name>
    <dbReference type="NCBI Taxonomy" id="418985"/>
    <lineage>
        <taxon>Eukaryota</taxon>
        <taxon>Metazoa</taxon>
        <taxon>Ecdysozoa</taxon>
        <taxon>Arthropoda</taxon>
        <taxon>Chelicerata</taxon>
        <taxon>Arachnida</taxon>
        <taxon>Acari</taxon>
        <taxon>Parasitiformes</taxon>
        <taxon>Mesostigmata</taxon>
        <taxon>Gamasina</taxon>
        <taxon>Dermanyssoidea</taxon>
        <taxon>Laelapidae</taxon>
        <taxon>Tropilaelaps</taxon>
    </lineage>
</organism>
<reference evidence="2 3" key="1">
    <citation type="journal article" date="2017" name="Gigascience">
        <title>Draft genome of the honey bee ectoparasitic mite, Tropilaelaps mercedesae, is shaped by the parasitic life history.</title>
        <authorList>
            <person name="Dong X."/>
            <person name="Armstrong S.D."/>
            <person name="Xia D."/>
            <person name="Makepeace B.L."/>
            <person name="Darby A.C."/>
            <person name="Kadowaki T."/>
        </authorList>
    </citation>
    <scope>NUCLEOTIDE SEQUENCE [LARGE SCALE GENOMIC DNA]</scope>
    <source>
        <strain evidence="2">Wuxi-XJTLU</strain>
    </source>
</reference>
<dbReference type="AlphaFoldDB" id="A0A1V9XR41"/>
<proteinExistence type="predicted"/>
<evidence type="ECO:0000313" key="3">
    <source>
        <dbReference type="Proteomes" id="UP000192247"/>
    </source>
</evidence>
<dbReference type="EMBL" id="MNPL01005510">
    <property type="protein sequence ID" value="OQR75976.1"/>
    <property type="molecule type" value="Genomic_DNA"/>
</dbReference>